<feature type="region of interest" description="Disordered" evidence="1">
    <location>
        <begin position="95"/>
        <end position="118"/>
    </location>
</feature>
<dbReference type="AlphaFoldDB" id="A0A6L2NNI6"/>
<proteinExistence type="predicted"/>
<feature type="compositionally biased region" description="Low complexity" evidence="1">
    <location>
        <begin position="101"/>
        <end position="111"/>
    </location>
</feature>
<sequence length="172" mass="18960">MEDGKKASNASPATGTSGQKVVFRINQDKHAAFNEDGLSAIATKQDNIVVAMLKITREGHYTCNVRVEYEWKHPRCSSCKIFGCLKMGFKPQQEYRHVPKKSNASSSGNKNRGMKPTIEVSNSNPFDVLNSIDNDVEFGKLTLLDKDVNPLVPTGIVESDNKVEVVFNATAK</sequence>
<feature type="compositionally biased region" description="Polar residues" evidence="1">
    <location>
        <begin position="8"/>
        <end position="19"/>
    </location>
</feature>
<organism evidence="2">
    <name type="scientific">Tanacetum cinerariifolium</name>
    <name type="common">Dalmatian daisy</name>
    <name type="synonym">Chrysanthemum cinerariifolium</name>
    <dbReference type="NCBI Taxonomy" id="118510"/>
    <lineage>
        <taxon>Eukaryota</taxon>
        <taxon>Viridiplantae</taxon>
        <taxon>Streptophyta</taxon>
        <taxon>Embryophyta</taxon>
        <taxon>Tracheophyta</taxon>
        <taxon>Spermatophyta</taxon>
        <taxon>Magnoliopsida</taxon>
        <taxon>eudicotyledons</taxon>
        <taxon>Gunneridae</taxon>
        <taxon>Pentapetalae</taxon>
        <taxon>asterids</taxon>
        <taxon>campanulids</taxon>
        <taxon>Asterales</taxon>
        <taxon>Asteraceae</taxon>
        <taxon>Asteroideae</taxon>
        <taxon>Anthemideae</taxon>
        <taxon>Anthemidinae</taxon>
        <taxon>Tanacetum</taxon>
    </lineage>
</organism>
<reference evidence="2" key="1">
    <citation type="journal article" date="2019" name="Sci. Rep.">
        <title>Draft genome of Tanacetum cinerariifolium, the natural source of mosquito coil.</title>
        <authorList>
            <person name="Yamashiro T."/>
            <person name="Shiraishi A."/>
            <person name="Satake H."/>
            <person name="Nakayama K."/>
        </authorList>
    </citation>
    <scope>NUCLEOTIDE SEQUENCE</scope>
</reference>
<dbReference type="EMBL" id="BKCJ010009634">
    <property type="protein sequence ID" value="GEU87898.1"/>
    <property type="molecule type" value="Genomic_DNA"/>
</dbReference>
<feature type="region of interest" description="Disordered" evidence="1">
    <location>
        <begin position="1"/>
        <end position="20"/>
    </location>
</feature>
<accession>A0A6L2NNI6</accession>
<protein>
    <submittedName>
        <fullName evidence="2">Uncharacterized protein</fullName>
    </submittedName>
</protein>
<evidence type="ECO:0000256" key="1">
    <source>
        <dbReference type="SAM" id="MobiDB-lite"/>
    </source>
</evidence>
<comment type="caution">
    <text evidence="2">The sequence shown here is derived from an EMBL/GenBank/DDBJ whole genome shotgun (WGS) entry which is preliminary data.</text>
</comment>
<evidence type="ECO:0000313" key="2">
    <source>
        <dbReference type="EMBL" id="GEU87898.1"/>
    </source>
</evidence>
<gene>
    <name evidence="2" type="ORF">Tci_059876</name>
</gene>
<name>A0A6L2NNI6_TANCI</name>